<evidence type="ECO:0000313" key="1">
    <source>
        <dbReference type="EMBL" id="JAD89909.1"/>
    </source>
</evidence>
<dbReference type="EMBL" id="GBRH01207986">
    <property type="protein sequence ID" value="JAD89909.1"/>
    <property type="molecule type" value="Transcribed_RNA"/>
</dbReference>
<reference evidence="1" key="2">
    <citation type="journal article" date="2015" name="Data Brief">
        <title>Shoot transcriptome of the giant reed, Arundo donax.</title>
        <authorList>
            <person name="Barrero R.A."/>
            <person name="Guerrero F.D."/>
            <person name="Moolhuijzen P."/>
            <person name="Goolsby J.A."/>
            <person name="Tidwell J."/>
            <person name="Bellgard S.E."/>
            <person name="Bellgard M.I."/>
        </authorList>
    </citation>
    <scope>NUCLEOTIDE SEQUENCE</scope>
    <source>
        <tissue evidence="1">Shoot tissue taken approximately 20 cm above the soil surface</tissue>
    </source>
</reference>
<reference evidence="1" key="1">
    <citation type="submission" date="2014-09" db="EMBL/GenBank/DDBJ databases">
        <authorList>
            <person name="Magalhaes I.L.F."/>
            <person name="Oliveira U."/>
            <person name="Santos F.R."/>
            <person name="Vidigal T.H.D.A."/>
            <person name="Brescovit A.D."/>
            <person name="Santos A.J."/>
        </authorList>
    </citation>
    <scope>NUCLEOTIDE SEQUENCE</scope>
    <source>
        <tissue evidence="1">Shoot tissue taken approximately 20 cm above the soil surface</tissue>
    </source>
</reference>
<protein>
    <submittedName>
        <fullName evidence="1">Uncharacterized protein</fullName>
    </submittedName>
</protein>
<proteinExistence type="predicted"/>
<name>A0A0A9DMT4_ARUDO</name>
<sequence length="93" mass="10685">MLQRPNRTTEPCIVFYELVCITARDMHKVPHMYLTQGFFSVLPNSLLKKKNLENHVLNKYSSFLGLTHQAQFPQGKHIGCDFSLSGDVYTLNL</sequence>
<accession>A0A0A9DMT4</accession>
<organism evidence="1">
    <name type="scientific">Arundo donax</name>
    <name type="common">Giant reed</name>
    <name type="synonym">Donax arundinaceus</name>
    <dbReference type="NCBI Taxonomy" id="35708"/>
    <lineage>
        <taxon>Eukaryota</taxon>
        <taxon>Viridiplantae</taxon>
        <taxon>Streptophyta</taxon>
        <taxon>Embryophyta</taxon>
        <taxon>Tracheophyta</taxon>
        <taxon>Spermatophyta</taxon>
        <taxon>Magnoliopsida</taxon>
        <taxon>Liliopsida</taxon>
        <taxon>Poales</taxon>
        <taxon>Poaceae</taxon>
        <taxon>PACMAD clade</taxon>
        <taxon>Arundinoideae</taxon>
        <taxon>Arundineae</taxon>
        <taxon>Arundo</taxon>
    </lineage>
</organism>
<dbReference type="AlphaFoldDB" id="A0A0A9DMT4"/>